<reference evidence="2" key="3">
    <citation type="submission" date="2025-08" db="UniProtKB">
        <authorList>
            <consortium name="RefSeq"/>
        </authorList>
    </citation>
    <scope>IDENTIFICATION</scope>
    <source>
        <strain evidence="2">CBS 342.82</strain>
    </source>
</reference>
<evidence type="ECO:0000313" key="1">
    <source>
        <dbReference type="Proteomes" id="UP000504637"/>
    </source>
</evidence>
<name>A0A6J3M8D6_9PEZI</name>
<gene>
    <name evidence="2" type="ORF">K489DRAFT_290731</name>
</gene>
<dbReference type="OrthoDB" id="544277at2759"/>
<dbReference type="GeneID" id="54357981"/>
<evidence type="ECO:0008006" key="3">
    <source>
        <dbReference type="Google" id="ProtNLM"/>
    </source>
</evidence>
<accession>A0A6J3M8D6</accession>
<protein>
    <recommendedName>
        <fullName evidence="3">N-acetyltransferase domain-containing protein</fullName>
    </recommendedName>
</protein>
<reference evidence="2" key="2">
    <citation type="submission" date="2020-04" db="EMBL/GenBank/DDBJ databases">
        <authorList>
            <consortium name="NCBI Genome Project"/>
        </authorList>
    </citation>
    <scope>NUCLEOTIDE SEQUENCE</scope>
    <source>
        <strain evidence="2">CBS 342.82</strain>
    </source>
</reference>
<dbReference type="SUPFAM" id="SSF55729">
    <property type="entry name" value="Acyl-CoA N-acyltransferases (Nat)"/>
    <property type="match status" value="1"/>
</dbReference>
<dbReference type="AlphaFoldDB" id="A0A6J3M8D6"/>
<proteinExistence type="predicted"/>
<feature type="non-terminal residue" evidence="2">
    <location>
        <position position="125"/>
    </location>
</feature>
<feature type="non-terminal residue" evidence="2">
    <location>
        <position position="1"/>
    </location>
</feature>
<evidence type="ECO:0000313" key="2">
    <source>
        <dbReference type="RefSeq" id="XP_033461357.1"/>
    </source>
</evidence>
<dbReference type="RefSeq" id="XP_033461357.1">
    <property type="nucleotide sequence ID" value="XM_033600181.1"/>
</dbReference>
<reference evidence="2" key="1">
    <citation type="submission" date="2020-01" db="EMBL/GenBank/DDBJ databases">
        <authorList>
            <consortium name="DOE Joint Genome Institute"/>
            <person name="Haridas S."/>
            <person name="Albert R."/>
            <person name="Binder M."/>
            <person name="Bloem J."/>
            <person name="Labutti K."/>
            <person name="Salamov A."/>
            <person name="Andreopoulos B."/>
            <person name="Baker S.E."/>
            <person name="Barry K."/>
            <person name="Bills G."/>
            <person name="Bluhm B.H."/>
            <person name="Cannon C."/>
            <person name="Castanera R."/>
            <person name="Culley D.E."/>
            <person name="Daum C."/>
            <person name="Ezra D."/>
            <person name="Gonzalez J.B."/>
            <person name="Henrissat B."/>
            <person name="Kuo A."/>
            <person name="Liang C."/>
            <person name="Lipzen A."/>
            <person name="Lutzoni F."/>
            <person name="Magnuson J."/>
            <person name="Mondo S."/>
            <person name="Nolan M."/>
            <person name="Ohm R."/>
            <person name="Pangilinan J."/>
            <person name="Park H.-J."/>
            <person name="Ramirez L."/>
            <person name="Alfaro M."/>
            <person name="Sun H."/>
            <person name="Tritt A."/>
            <person name="Yoshinaga Y."/>
            <person name="Zwiers L.-H."/>
            <person name="Turgeon B.G."/>
            <person name="Goodwin S.B."/>
            <person name="Spatafora J.W."/>
            <person name="Crous P.W."/>
            <person name="Grigoriev I.V."/>
        </authorList>
    </citation>
    <scope>NUCLEOTIDE SEQUENCE</scope>
    <source>
        <strain evidence="2">CBS 342.82</strain>
    </source>
</reference>
<organism evidence="2">
    <name type="scientific">Dissoconium aciculare CBS 342.82</name>
    <dbReference type="NCBI Taxonomy" id="1314786"/>
    <lineage>
        <taxon>Eukaryota</taxon>
        <taxon>Fungi</taxon>
        <taxon>Dikarya</taxon>
        <taxon>Ascomycota</taxon>
        <taxon>Pezizomycotina</taxon>
        <taxon>Dothideomycetes</taxon>
        <taxon>Dothideomycetidae</taxon>
        <taxon>Mycosphaerellales</taxon>
        <taxon>Dissoconiaceae</taxon>
        <taxon>Dissoconium</taxon>
    </lineage>
</organism>
<sequence length="125" mass="13819">LLDLPSQSNDRKKHHLYPVSKRYHYLFFLGTATSAQGQGLGGAIIKRSPKPSLPAGETPLEFLPIWLESSTEGSRRLYERCGFRQVGENIVLGGGTHDRTGRPVPKEQAGTGDGVFVFPMIWIPE</sequence>
<dbReference type="Proteomes" id="UP000504637">
    <property type="component" value="Unplaced"/>
</dbReference>
<dbReference type="InterPro" id="IPR016181">
    <property type="entry name" value="Acyl_CoA_acyltransferase"/>
</dbReference>
<keyword evidence="1" id="KW-1185">Reference proteome</keyword>
<dbReference type="Gene3D" id="3.40.630.30">
    <property type="match status" value="1"/>
</dbReference>